<gene>
    <name evidence="1" type="ORF">ILEXP_LOCUS24975</name>
</gene>
<reference evidence="1 2" key="1">
    <citation type="submission" date="2024-02" db="EMBL/GenBank/DDBJ databases">
        <authorList>
            <person name="Vignale AGUSTIN F."/>
            <person name="Sosa J E."/>
            <person name="Modenutti C."/>
        </authorList>
    </citation>
    <scope>NUCLEOTIDE SEQUENCE [LARGE SCALE GENOMIC DNA]</scope>
</reference>
<organism evidence="1 2">
    <name type="scientific">Ilex paraguariensis</name>
    <name type="common">yerba mate</name>
    <dbReference type="NCBI Taxonomy" id="185542"/>
    <lineage>
        <taxon>Eukaryota</taxon>
        <taxon>Viridiplantae</taxon>
        <taxon>Streptophyta</taxon>
        <taxon>Embryophyta</taxon>
        <taxon>Tracheophyta</taxon>
        <taxon>Spermatophyta</taxon>
        <taxon>Magnoliopsida</taxon>
        <taxon>eudicotyledons</taxon>
        <taxon>Gunneridae</taxon>
        <taxon>Pentapetalae</taxon>
        <taxon>asterids</taxon>
        <taxon>campanulids</taxon>
        <taxon>Aquifoliales</taxon>
        <taxon>Aquifoliaceae</taxon>
        <taxon>Ilex</taxon>
    </lineage>
</organism>
<dbReference type="AlphaFoldDB" id="A0ABC8SGX1"/>
<evidence type="ECO:0000313" key="1">
    <source>
        <dbReference type="EMBL" id="CAK9156434.1"/>
    </source>
</evidence>
<sequence>MASFAEAFARHAERFVAEIEKVERWRNALTEAGNLSGWDLQNVANGILKSPKQQQSFSFSEDSKWAEQSFKWAAASLLSVKTPQHQEKFHPMGSAQGS</sequence>
<name>A0ABC8SGX1_9AQUA</name>
<proteinExistence type="predicted"/>
<accession>A0ABC8SGX1</accession>
<protein>
    <submittedName>
        <fullName evidence="1">Uncharacterized protein</fullName>
    </submittedName>
</protein>
<dbReference type="EMBL" id="CAUOFW020002858">
    <property type="protein sequence ID" value="CAK9156434.1"/>
    <property type="molecule type" value="Genomic_DNA"/>
</dbReference>
<keyword evidence="2" id="KW-1185">Reference proteome</keyword>
<evidence type="ECO:0000313" key="2">
    <source>
        <dbReference type="Proteomes" id="UP001642360"/>
    </source>
</evidence>
<dbReference type="Proteomes" id="UP001642360">
    <property type="component" value="Unassembled WGS sequence"/>
</dbReference>
<dbReference type="Gene3D" id="3.40.50.10140">
    <property type="entry name" value="Toll/interleukin-1 receptor homology (TIR) domain"/>
    <property type="match status" value="1"/>
</dbReference>
<comment type="caution">
    <text evidence="1">The sequence shown here is derived from an EMBL/GenBank/DDBJ whole genome shotgun (WGS) entry which is preliminary data.</text>
</comment>
<dbReference type="InterPro" id="IPR035897">
    <property type="entry name" value="Toll_tir_struct_dom_sf"/>
</dbReference>